<evidence type="ECO:0000313" key="2">
    <source>
        <dbReference type="Proteomes" id="UP000261931"/>
    </source>
</evidence>
<dbReference type="AlphaFoldDB" id="A0A372EMK7"/>
<keyword evidence="2" id="KW-1185">Reference proteome</keyword>
<accession>A0A372EMK7</accession>
<proteinExistence type="predicted"/>
<dbReference type="Proteomes" id="UP000261931">
    <property type="component" value="Unassembled WGS sequence"/>
</dbReference>
<dbReference type="InterPro" id="IPR021831">
    <property type="entry name" value="ParD-like"/>
</dbReference>
<evidence type="ECO:0008006" key="3">
    <source>
        <dbReference type="Google" id="ProtNLM"/>
    </source>
</evidence>
<dbReference type="Pfam" id="PF11903">
    <property type="entry name" value="ParD_like"/>
    <property type="match status" value="1"/>
</dbReference>
<protein>
    <recommendedName>
        <fullName evidence="3">ParD-like family protein</fullName>
    </recommendedName>
</protein>
<dbReference type="RefSeq" id="WP_116957564.1">
    <property type="nucleotide sequence ID" value="NZ_QVLS01000002.1"/>
</dbReference>
<name>A0A372EMK7_9BURK</name>
<organism evidence="1 2">
    <name type="scientific">Hydrogenophaga borbori</name>
    <dbReference type="NCBI Taxonomy" id="2294117"/>
    <lineage>
        <taxon>Bacteria</taxon>
        <taxon>Pseudomonadati</taxon>
        <taxon>Pseudomonadota</taxon>
        <taxon>Betaproteobacteria</taxon>
        <taxon>Burkholderiales</taxon>
        <taxon>Comamonadaceae</taxon>
        <taxon>Hydrogenophaga</taxon>
    </lineage>
</organism>
<comment type="caution">
    <text evidence="1">The sequence shown here is derived from an EMBL/GenBank/DDBJ whole genome shotgun (WGS) entry which is preliminary data.</text>
</comment>
<dbReference type="EMBL" id="QVLS01000002">
    <property type="protein sequence ID" value="RFP80816.1"/>
    <property type="molecule type" value="Genomic_DNA"/>
</dbReference>
<evidence type="ECO:0000313" key="1">
    <source>
        <dbReference type="EMBL" id="RFP80816.1"/>
    </source>
</evidence>
<sequence length="87" mass="9500">MGIVKISDQMHENLRLASNALSRSINAQAEHWMRVGMLAELHPDLDHQAIARLLVRAELEGGLDIALAVPPEGRGRQSRAPSNGKRG</sequence>
<reference evidence="1 2" key="1">
    <citation type="submission" date="2018-08" db="EMBL/GenBank/DDBJ databases">
        <title>Hydrogenophaga sp. LA-38 isolated from sludge.</title>
        <authorList>
            <person name="Im W.-T."/>
        </authorList>
    </citation>
    <scope>NUCLEOTIDE SEQUENCE [LARGE SCALE GENOMIC DNA]</scope>
    <source>
        <strain evidence="1 2">LA-38</strain>
    </source>
</reference>
<gene>
    <name evidence="1" type="ORF">DY262_03265</name>
</gene>